<dbReference type="Proteomes" id="UP001219518">
    <property type="component" value="Unassembled WGS sequence"/>
</dbReference>
<reference evidence="1" key="1">
    <citation type="submission" date="2021-07" db="EMBL/GenBank/DDBJ databases">
        <authorList>
            <person name="Catto M.A."/>
            <person name="Jacobson A."/>
            <person name="Kennedy G."/>
            <person name="Labadie P."/>
            <person name="Hunt B.G."/>
            <person name="Srinivasan R."/>
        </authorList>
    </citation>
    <scope>NUCLEOTIDE SEQUENCE</scope>
    <source>
        <strain evidence="1">PL_HMW_Pooled</strain>
        <tissue evidence="1">Head</tissue>
    </source>
</reference>
<accession>A0AAE1LUK2</accession>
<gene>
    <name evidence="1" type="ORF">KUF71_024834</name>
</gene>
<dbReference type="AlphaFoldDB" id="A0AAE1LUK2"/>
<sequence>MVILDSSWSRASQAESALSLVLGARPLGPRGPSARRAREENRSWVERGLLIQLMDGSSKNKISNDTLE</sequence>
<organism evidence="1 2">
    <name type="scientific">Frankliniella fusca</name>
    <dbReference type="NCBI Taxonomy" id="407009"/>
    <lineage>
        <taxon>Eukaryota</taxon>
        <taxon>Metazoa</taxon>
        <taxon>Ecdysozoa</taxon>
        <taxon>Arthropoda</taxon>
        <taxon>Hexapoda</taxon>
        <taxon>Insecta</taxon>
        <taxon>Pterygota</taxon>
        <taxon>Neoptera</taxon>
        <taxon>Paraneoptera</taxon>
        <taxon>Thysanoptera</taxon>
        <taxon>Terebrantia</taxon>
        <taxon>Thripoidea</taxon>
        <taxon>Thripidae</taxon>
        <taxon>Frankliniella</taxon>
    </lineage>
</organism>
<dbReference type="EMBL" id="JAHWGI010001416">
    <property type="protein sequence ID" value="KAK3930922.1"/>
    <property type="molecule type" value="Genomic_DNA"/>
</dbReference>
<keyword evidence="2" id="KW-1185">Reference proteome</keyword>
<evidence type="ECO:0000313" key="1">
    <source>
        <dbReference type="EMBL" id="KAK3930922.1"/>
    </source>
</evidence>
<protein>
    <submittedName>
        <fullName evidence="1">Phosphopantetheine adenylyltransferase</fullName>
    </submittedName>
</protein>
<proteinExistence type="predicted"/>
<reference evidence="1" key="2">
    <citation type="journal article" date="2023" name="BMC Genomics">
        <title>Pest status, molecular evolution, and epigenetic factors derived from the genome assembly of Frankliniella fusca, a thysanopteran phytovirus vector.</title>
        <authorList>
            <person name="Catto M.A."/>
            <person name="Labadie P.E."/>
            <person name="Jacobson A.L."/>
            <person name="Kennedy G.G."/>
            <person name="Srinivasan R."/>
            <person name="Hunt B.G."/>
        </authorList>
    </citation>
    <scope>NUCLEOTIDE SEQUENCE</scope>
    <source>
        <strain evidence="1">PL_HMW_Pooled</strain>
    </source>
</reference>
<dbReference type="GO" id="GO:0016779">
    <property type="term" value="F:nucleotidyltransferase activity"/>
    <property type="evidence" value="ECO:0007669"/>
    <property type="project" value="UniProtKB-KW"/>
</dbReference>
<name>A0AAE1LUK2_9NEOP</name>
<keyword evidence="1" id="KW-0548">Nucleotidyltransferase</keyword>
<comment type="caution">
    <text evidence="1">The sequence shown here is derived from an EMBL/GenBank/DDBJ whole genome shotgun (WGS) entry which is preliminary data.</text>
</comment>
<evidence type="ECO:0000313" key="2">
    <source>
        <dbReference type="Proteomes" id="UP001219518"/>
    </source>
</evidence>
<keyword evidence="1" id="KW-0808">Transferase</keyword>